<reference evidence="3 4" key="1">
    <citation type="journal article" date="2022" name="Nat. Genet.">
        <title>Improved pea reference genome and pan-genome highlight genomic features and evolutionary characteristics.</title>
        <authorList>
            <person name="Yang T."/>
            <person name="Liu R."/>
            <person name="Luo Y."/>
            <person name="Hu S."/>
            <person name="Wang D."/>
            <person name="Wang C."/>
            <person name="Pandey M.K."/>
            <person name="Ge S."/>
            <person name="Xu Q."/>
            <person name="Li N."/>
            <person name="Li G."/>
            <person name="Huang Y."/>
            <person name="Saxena R.K."/>
            <person name="Ji Y."/>
            <person name="Li M."/>
            <person name="Yan X."/>
            <person name="He Y."/>
            <person name="Liu Y."/>
            <person name="Wang X."/>
            <person name="Xiang C."/>
            <person name="Varshney R.K."/>
            <person name="Ding H."/>
            <person name="Gao S."/>
            <person name="Zong X."/>
        </authorList>
    </citation>
    <scope>NUCLEOTIDE SEQUENCE [LARGE SCALE GENOMIC DNA]</scope>
    <source>
        <strain evidence="3 4">cv. Zhongwan 6</strain>
    </source>
</reference>
<evidence type="ECO:0000256" key="2">
    <source>
        <dbReference type="SAM" id="Phobius"/>
    </source>
</evidence>
<dbReference type="Gramene" id="Psat02G0089400-T6">
    <property type="protein sequence ID" value="KAI5433807.1"/>
    <property type="gene ID" value="KIW84_020894"/>
</dbReference>
<keyword evidence="2" id="KW-1133">Transmembrane helix</keyword>
<comment type="caution">
    <text evidence="3">The sequence shown here is derived from an EMBL/GenBank/DDBJ whole genome shotgun (WGS) entry which is preliminary data.</text>
</comment>
<dbReference type="EMBL" id="JAMSHJ010000002">
    <property type="protein sequence ID" value="KAI5433807.1"/>
    <property type="molecule type" value="Genomic_DNA"/>
</dbReference>
<evidence type="ECO:0000313" key="4">
    <source>
        <dbReference type="Proteomes" id="UP001058974"/>
    </source>
</evidence>
<evidence type="ECO:0000256" key="1">
    <source>
        <dbReference type="SAM" id="MobiDB-lite"/>
    </source>
</evidence>
<protein>
    <submittedName>
        <fullName evidence="3">Uncharacterized protein</fullName>
    </submittedName>
</protein>
<name>A0A9D5B387_PEA</name>
<feature type="transmembrane region" description="Helical" evidence="2">
    <location>
        <begin position="48"/>
        <end position="68"/>
    </location>
</feature>
<sequence length="190" mass="20779">TILTTTLISLLYYISNQYSLEIHNILSSNTKRSEKKLSTNMGKYSKNVLVFCIGMLLVSLWCMKLSAYGKGLERGPGKGEGYLHWENQDAHVGCNNKIPGGDCTDDITVHPMKKGGEGGEKHETQDIPVEGNRIIPGGDSKNDVTIQPMKKGGRGGEKHETHDIPVEGNNKNLGGDLKNDVTIQPMKKGD</sequence>
<evidence type="ECO:0000313" key="3">
    <source>
        <dbReference type="EMBL" id="KAI5433807.1"/>
    </source>
</evidence>
<organism evidence="3 4">
    <name type="scientific">Pisum sativum</name>
    <name type="common">Garden pea</name>
    <name type="synonym">Lathyrus oleraceus</name>
    <dbReference type="NCBI Taxonomy" id="3888"/>
    <lineage>
        <taxon>Eukaryota</taxon>
        <taxon>Viridiplantae</taxon>
        <taxon>Streptophyta</taxon>
        <taxon>Embryophyta</taxon>
        <taxon>Tracheophyta</taxon>
        <taxon>Spermatophyta</taxon>
        <taxon>Magnoliopsida</taxon>
        <taxon>eudicotyledons</taxon>
        <taxon>Gunneridae</taxon>
        <taxon>Pentapetalae</taxon>
        <taxon>rosids</taxon>
        <taxon>fabids</taxon>
        <taxon>Fabales</taxon>
        <taxon>Fabaceae</taxon>
        <taxon>Papilionoideae</taxon>
        <taxon>50 kb inversion clade</taxon>
        <taxon>NPAAA clade</taxon>
        <taxon>Hologalegina</taxon>
        <taxon>IRL clade</taxon>
        <taxon>Fabeae</taxon>
        <taxon>Lathyrus</taxon>
    </lineage>
</organism>
<feature type="non-terminal residue" evidence="3">
    <location>
        <position position="1"/>
    </location>
</feature>
<dbReference type="Gramene" id="Psat02G0089400-T5">
    <property type="protein sequence ID" value="KAI5433806.1"/>
    <property type="gene ID" value="KIW84_020894"/>
</dbReference>
<keyword evidence="4" id="KW-1185">Reference proteome</keyword>
<dbReference type="EMBL" id="JAMSHJ010000002">
    <property type="protein sequence ID" value="KAI5433806.1"/>
    <property type="molecule type" value="Genomic_DNA"/>
</dbReference>
<accession>A0A9D5B387</accession>
<feature type="compositionally biased region" description="Basic and acidic residues" evidence="1">
    <location>
        <begin position="154"/>
        <end position="165"/>
    </location>
</feature>
<dbReference type="Gramene" id="Psat02G0089400-T7">
    <property type="protein sequence ID" value="KAI5433808.1"/>
    <property type="gene ID" value="KIW84_020894"/>
</dbReference>
<keyword evidence="2" id="KW-0812">Transmembrane</keyword>
<feature type="region of interest" description="Disordered" evidence="1">
    <location>
        <begin position="130"/>
        <end position="190"/>
    </location>
</feature>
<dbReference type="Proteomes" id="UP001058974">
    <property type="component" value="Chromosome 2"/>
</dbReference>
<gene>
    <name evidence="3" type="ORF">KIW84_020894</name>
</gene>
<keyword evidence="2" id="KW-0472">Membrane</keyword>
<dbReference type="AlphaFoldDB" id="A0A9D5B387"/>
<dbReference type="EMBL" id="JAMSHJ010000002">
    <property type="protein sequence ID" value="KAI5433808.1"/>
    <property type="molecule type" value="Genomic_DNA"/>
</dbReference>
<proteinExistence type="predicted"/>